<dbReference type="GO" id="GO:0005524">
    <property type="term" value="F:ATP binding"/>
    <property type="evidence" value="ECO:0007669"/>
    <property type="project" value="UniProtKB-KW"/>
</dbReference>
<dbReference type="Gene3D" id="2.40.33.10">
    <property type="entry name" value="PK beta-barrel domain-like"/>
    <property type="match status" value="4"/>
</dbReference>
<dbReference type="SUPFAM" id="SSF50800">
    <property type="entry name" value="PK beta-barrel domain-like"/>
    <property type="match status" value="4"/>
</dbReference>
<dbReference type="EC" id="2.7.1.40" evidence="4 14"/>
<keyword evidence="9" id="KW-0067">ATP-binding</keyword>
<evidence type="ECO:0000256" key="12">
    <source>
        <dbReference type="ARBA" id="ARBA00023317"/>
    </source>
</evidence>
<evidence type="ECO:0000256" key="14">
    <source>
        <dbReference type="RuleBase" id="RU000504"/>
    </source>
</evidence>
<feature type="compositionally biased region" description="Polar residues" evidence="15">
    <location>
        <begin position="1861"/>
        <end position="1870"/>
    </location>
</feature>
<feature type="domain" description="Pyruvate kinase barrel" evidence="16">
    <location>
        <begin position="1287"/>
        <end position="1623"/>
    </location>
</feature>
<feature type="domain" description="Pyruvate kinase C-terminal" evidence="17">
    <location>
        <begin position="1121"/>
        <end position="1226"/>
    </location>
</feature>
<feature type="domain" description="Pyruvate kinase C-terminal" evidence="17">
    <location>
        <begin position="561"/>
        <end position="644"/>
    </location>
</feature>
<comment type="caution">
    <text evidence="18">The sequence shown here is derived from an EMBL/GenBank/DDBJ whole genome shotgun (WGS) entry which is preliminary data.</text>
</comment>
<dbReference type="InterPro" id="IPR040442">
    <property type="entry name" value="Pyrv_kinase-like_dom_sf"/>
</dbReference>
<comment type="pathway">
    <text evidence="2 14">Carbohydrate degradation; glycolysis; pyruvate from D-glyceraldehyde 3-phosphate: step 5/5.</text>
</comment>
<evidence type="ECO:0000259" key="17">
    <source>
        <dbReference type="Pfam" id="PF02887"/>
    </source>
</evidence>
<organism evidence="18 19">
    <name type="scientific">Astrephomene gubernaculifera</name>
    <dbReference type="NCBI Taxonomy" id="47775"/>
    <lineage>
        <taxon>Eukaryota</taxon>
        <taxon>Viridiplantae</taxon>
        <taxon>Chlorophyta</taxon>
        <taxon>core chlorophytes</taxon>
        <taxon>Chlorophyceae</taxon>
        <taxon>CS clade</taxon>
        <taxon>Chlamydomonadales</taxon>
        <taxon>Astrephomenaceae</taxon>
        <taxon>Astrephomene</taxon>
    </lineage>
</organism>
<dbReference type="SUPFAM" id="SSF52935">
    <property type="entry name" value="PK C-terminal domain-like"/>
    <property type="match status" value="4"/>
</dbReference>
<dbReference type="NCBIfam" id="TIGR01064">
    <property type="entry name" value="pyruv_kin"/>
    <property type="match status" value="3"/>
</dbReference>
<feature type="region of interest" description="Disordered" evidence="15">
    <location>
        <begin position="1"/>
        <end position="47"/>
    </location>
</feature>
<comment type="similarity">
    <text evidence="3 14">Belongs to the pyruvate kinase family.</text>
</comment>
<feature type="region of interest" description="Disordered" evidence="15">
    <location>
        <begin position="1837"/>
        <end position="1901"/>
    </location>
</feature>
<evidence type="ECO:0000313" key="18">
    <source>
        <dbReference type="EMBL" id="GFR42123.1"/>
    </source>
</evidence>
<evidence type="ECO:0000256" key="15">
    <source>
        <dbReference type="SAM" id="MobiDB-lite"/>
    </source>
</evidence>
<feature type="compositionally biased region" description="Basic and acidic residues" evidence="15">
    <location>
        <begin position="1"/>
        <end position="14"/>
    </location>
</feature>
<reference evidence="18 19" key="1">
    <citation type="journal article" date="2021" name="Sci. Rep.">
        <title>Genome sequencing of the multicellular alga Astrephomene provides insights into convergent evolution of germ-soma differentiation.</title>
        <authorList>
            <person name="Yamashita S."/>
            <person name="Yamamoto K."/>
            <person name="Matsuzaki R."/>
            <person name="Suzuki S."/>
            <person name="Yamaguchi H."/>
            <person name="Hirooka S."/>
            <person name="Minakuchi Y."/>
            <person name="Miyagishima S."/>
            <person name="Kawachi M."/>
            <person name="Toyoda A."/>
            <person name="Nozaki H."/>
        </authorList>
    </citation>
    <scope>NUCLEOTIDE SEQUENCE [LARGE SCALE GENOMIC DNA]</scope>
    <source>
        <strain evidence="18 19">NIES-4017</strain>
    </source>
</reference>
<dbReference type="GO" id="GO:0004743">
    <property type="term" value="F:pyruvate kinase activity"/>
    <property type="evidence" value="ECO:0007669"/>
    <property type="project" value="UniProtKB-EC"/>
</dbReference>
<feature type="compositionally biased region" description="Polar residues" evidence="15">
    <location>
        <begin position="2467"/>
        <end position="2477"/>
    </location>
</feature>
<accession>A0AAD3HIP9</accession>
<feature type="domain" description="Pyruvate kinase barrel" evidence="16">
    <location>
        <begin position="1954"/>
        <end position="2291"/>
    </location>
</feature>
<dbReference type="PRINTS" id="PR01050">
    <property type="entry name" value="PYRUVTKNASE"/>
</dbReference>
<dbReference type="Pfam" id="PF02887">
    <property type="entry name" value="PK_C"/>
    <property type="match status" value="4"/>
</dbReference>
<evidence type="ECO:0000256" key="9">
    <source>
        <dbReference type="ARBA" id="ARBA00022840"/>
    </source>
</evidence>
<evidence type="ECO:0000313" key="19">
    <source>
        <dbReference type="Proteomes" id="UP001054857"/>
    </source>
</evidence>
<dbReference type="SUPFAM" id="SSF51621">
    <property type="entry name" value="Phosphoenolpyruvate/pyruvate domain"/>
    <property type="match status" value="4"/>
</dbReference>
<sequence>MGGRGSKETGHFEQEDSAGQNGDAVSKYGGVGPVGNTSTGQLSDKAAGIPHNESVASRLNRGLKVSSVVSFAQLEELSKPLSTARAALNSVHSRMDLLKEFHLREMAAASLKREKALDWLPEYRPVSVVPPSRGALTHLERVTRVSQACILNDVPVGRKTKIVCTLGPSCWSEEGLAQLLDAGMDVARFNFSHGTHAAHQEVLDRLRKVAEAKDSHVAFLLDTKGPEIRTAMLRGGQEIELVAGQDVTVVAVGDAYDKWEGYKEATGETRIGISYAKLCQSIKPGGIILLADGAISIEVVSILSETELLGRVINSHKLGQRKNCNLPGVHVDLPVLSPKDIDDVQNFCVKNNMDFVAASFVQSADDVRMIRRVLDEAAGYQVKIIAKIENEAGLRNIDGILAEADGVMVARGDLAMEVPAEKIALAQKMIIAKANVLGKIVITATQMLESMTASPLPTRAEMTDVANAVFDGTDAVMLSGETANGAYPHVAVRTMAHIVECAELGVDHAFHHDWLKRNNSGVAPVSPLEATLACLAKSAITFSMDSNGDGVLDASEGCIAVVFTRSGRASQLISKYRPPCPVITISDHDWVLRHASLAYGLYPMRVDVSGPGGVRKAVEKAIEYGRRRGIVFDGKSILVAAGSGEPWADNVAEISVDQLGSAGSLCRAVSCSMTYTAPIEYKSPFVGNSVACVQSLHITPQLIIDRVFNFRSTKIFATLGPSSFDAAKLDAMLDLGVSVVRFFIHDEPLAFYQGLLERVRAQLGRRADPSLGPVYTTMPGLMATIKGPEVRTTQLRNHVPLKMKAGELITLLPTADPLFMGYSTGDTHVVGVHFPGLTRKLRAGDMLLLSEGCITARVEQVLEPYHSAFSNLSTYSSDSGAAEASASGGQDDTDYPYGTIICRVVDGGRLGEDRVLDIVGGHLLHDKFLDDRDKEALMFCCRSGVDFVSVPHVRDKADITAVREVLDANGGARIKIVAHVSTASAIMNYNDILDASDAVLVSRAALGMRIPAAKVALAQKWMIAKANLKGRPIIVSAQMMSSMVDSPRPTRAEITDVANALYDGADAIFLREETANGSFVERTVAIAADILKDAGVGVDTYAQLNYLRNYTPKPMATLECLCSSAVKAAVDMKAALIAVVTNTSAPVRAIAKYRPSQAVIVVTTKPHVAKQCNLNYGCVPLLLRGWKESDEEAVVQQVIEFARRQRLAAFEDGDAEGDQLIVVQGPSNRMFATEEDLAEMQFVTRVIGEESAAVLPHSGYNGADTIAYRSTKVGLDLICGPTDTRTRKTKVVCTLGPKCWSEEGLEMLVDNGLNVARFNFSHGAHTDHQAVLDRLRKVLEAKGAEHRVALLLDTKGPEIRTAMLRDGKDIELVAGQEVVVVAVGEAYIKWEGYKDEATGETKIGLSYSKLCRDVKPGGMIKIGDGLITLEVLEILSDTELRARALNTKKLGQRKNVNLPGVHVDLPVLGPKDIEDVQQFAARNKMDFVAASFVQSADDVRFIRKVLDEAGGQGVRIIPKIESTAGLLNYDDILRESDGIMVARGDLAMEIPSEKVALAQKMMITKANIAGKFIITATQMLESMTASPLPTRAEMTDVANAVFDGTDAVMLSGETANGAFPQLALSTMAAIVANAEVGINYPQVYDYIRDFSSRPMSTAEAVLGCAAKNVLDVDAALIVVFSSTGESARLVAKYRPRVPVLLVTDSMAAARACAPIFGVYVSIAEELPSSRFDVEFELLLEEATLFAMEAGLCPPGKEVVVVHGCNKADAEDGLPMVAIQVAAGGVTFTPQASDQVPPAAELRGTGSLMERASVAGMELDTPRLHRFAKGANAMATATATVSQGPNRNLSKTIPSLEISSPRLGSTSAQSPSRLGVGRRSLLRTPDGTSPQGSGTAAGSMPNPFAAAALTRFPSIGISPGRPSGAAMAVAAKTLSLRTTAISLSDIMDHSLPAGRKTKIVCTLGPSCWSEEGLAQLLDAGMDVARFNFSHGTHAAHQEVLDRLRKVEAGSGRHRRIAYLLDTKGPEIRTAMLRGGKDIELVAGQEVTVVAVGDAYDKWEGYKNEATGETRIGISYAKLCQSVCVGSRILVADGSLTIEVLSILSETELLGRCLNDKTLGQRKNVNLPGVHVDIPVLTPKDIEDVQKFCCRNRMDFVAASFVQSADDVRFIRRVLDDAGGVSVKIISKIENEAGLTHYDDILRESDGIMVARGDLAMEIPSEKVALAQKMMITKANIAGKFIITATQMLESMTASPLPTRAEMTDVANAVFDGTDAVMLSGETANGKFPHAAVRTMAAIVANAENGSAYVSTQAFLRDHTPKPFGITEATGVSSVAAAVDCNAQLHVTFSSTGYASRMVSKYRPAVPQIVVTDSAVVARQAAVVFGQYALLVESLRGILSSGGSMAGSMAADVDALLVRAATFAREQGLWDGSGTAILLHGRDTLSADRQPVLRAVDLAYQLGQSGCQLVSSGTQGSPNSRSSFSRSFSRAV</sequence>
<dbReference type="Gene3D" id="3.20.20.60">
    <property type="entry name" value="Phosphoenolpyruvate-binding domains"/>
    <property type="match status" value="4"/>
</dbReference>
<dbReference type="InterPro" id="IPR036918">
    <property type="entry name" value="Pyrv_Knase_C_sf"/>
</dbReference>
<feature type="compositionally biased region" description="Low complexity" evidence="15">
    <location>
        <begin position="2478"/>
        <end position="2490"/>
    </location>
</feature>
<evidence type="ECO:0000256" key="7">
    <source>
        <dbReference type="ARBA" id="ARBA00022741"/>
    </source>
</evidence>
<keyword evidence="10 14" id="KW-0460">Magnesium</keyword>
<dbReference type="Pfam" id="PF00224">
    <property type="entry name" value="PK"/>
    <property type="match status" value="5"/>
</dbReference>
<dbReference type="Proteomes" id="UP001054857">
    <property type="component" value="Unassembled WGS sequence"/>
</dbReference>
<evidence type="ECO:0000259" key="16">
    <source>
        <dbReference type="Pfam" id="PF00224"/>
    </source>
</evidence>
<feature type="compositionally biased region" description="Polar residues" evidence="15">
    <location>
        <begin position="1885"/>
        <end position="1895"/>
    </location>
</feature>
<name>A0AAD3HIP9_9CHLO</name>
<keyword evidence="12" id="KW-0670">Pyruvate</keyword>
<feature type="domain" description="Pyruvate kinase C-terminal" evidence="17">
    <location>
        <begin position="2326"/>
        <end position="2440"/>
    </location>
</feature>
<proteinExistence type="inferred from homology"/>
<dbReference type="GO" id="GO:0016301">
    <property type="term" value="F:kinase activity"/>
    <property type="evidence" value="ECO:0007669"/>
    <property type="project" value="UniProtKB-KW"/>
</dbReference>
<evidence type="ECO:0000256" key="1">
    <source>
        <dbReference type="ARBA" id="ARBA00001958"/>
    </source>
</evidence>
<dbReference type="NCBIfam" id="NF004491">
    <property type="entry name" value="PRK05826.1"/>
    <property type="match status" value="3"/>
</dbReference>
<keyword evidence="19" id="KW-1185">Reference proteome</keyword>
<feature type="domain" description="Pyruvate kinase barrel" evidence="16">
    <location>
        <begin position="899"/>
        <end position="1084"/>
    </location>
</feature>
<evidence type="ECO:0000256" key="10">
    <source>
        <dbReference type="ARBA" id="ARBA00022842"/>
    </source>
</evidence>
<keyword evidence="7" id="KW-0547">Nucleotide-binding</keyword>
<dbReference type="Gene3D" id="3.40.1380.20">
    <property type="entry name" value="Pyruvate kinase, C-terminal domain"/>
    <property type="match status" value="4"/>
</dbReference>
<evidence type="ECO:0000256" key="8">
    <source>
        <dbReference type="ARBA" id="ARBA00022777"/>
    </source>
</evidence>
<protein>
    <recommendedName>
        <fullName evidence="4 14">Pyruvate kinase</fullName>
        <ecNumber evidence="4 14">2.7.1.40</ecNumber>
    </recommendedName>
</protein>
<evidence type="ECO:0000256" key="3">
    <source>
        <dbReference type="ARBA" id="ARBA00008663"/>
    </source>
</evidence>
<evidence type="ECO:0000256" key="2">
    <source>
        <dbReference type="ARBA" id="ARBA00004997"/>
    </source>
</evidence>
<feature type="compositionally biased region" description="Low complexity" evidence="15">
    <location>
        <begin position="1871"/>
        <end position="1882"/>
    </location>
</feature>
<feature type="domain" description="Pyruvate kinase C-terminal" evidence="17">
    <location>
        <begin position="1659"/>
        <end position="1766"/>
    </location>
</feature>
<dbReference type="GO" id="GO:0030955">
    <property type="term" value="F:potassium ion binding"/>
    <property type="evidence" value="ECO:0007669"/>
    <property type="project" value="InterPro"/>
</dbReference>
<comment type="cofactor">
    <cofactor evidence="1">
        <name>K(+)</name>
        <dbReference type="ChEBI" id="CHEBI:29103"/>
    </cofactor>
</comment>
<feature type="domain" description="Pyruvate kinase barrel" evidence="16">
    <location>
        <begin position="711"/>
        <end position="863"/>
    </location>
</feature>
<comment type="catalytic activity">
    <reaction evidence="13 14">
        <text>pyruvate + ATP = phosphoenolpyruvate + ADP + H(+)</text>
        <dbReference type="Rhea" id="RHEA:18157"/>
        <dbReference type="ChEBI" id="CHEBI:15361"/>
        <dbReference type="ChEBI" id="CHEBI:15378"/>
        <dbReference type="ChEBI" id="CHEBI:30616"/>
        <dbReference type="ChEBI" id="CHEBI:58702"/>
        <dbReference type="ChEBI" id="CHEBI:456216"/>
        <dbReference type="EC" id="2.7.1.40"/>
    </reaction>
</comment>
<dbReference type="FunFam" id="2.40.33.10:FF:000001">
    <property type="entry name" value="Pyruvate kinase"/>
    <property type="match status" value="3"/>
</dbReference>
<dbReference type="InterPro" id="IPR015813">
    <property type="entry name" value="Pyrv/PenolPyrv_kinase-like_dom"/>
</dbReference>
<keyword evidence="5 14" id="KW-0808">Transferase</keyword>
<evidence type="ECO:0000256" key="13">
    <source>
        <dbReference type="ARBA" id="ARBA00048152"/>
    </source>
</evidence>
<dbReference type="PANTHER" id="PTHR11817">
    <property type="entry name" value="PYRUVATE KINASE"/>
    <property type="match status" value="1"/>
</dbReference>
<keyword evidence="6" id="KW-0479">Metal-binding</keyword>
<evidence type="ECO:0000256" key="11">
    <source>
        <dbReference type="ARBA" id="ARBA00023152"/>
    </source>
</evidence>
<dbReference type="InterPro" id="IPR015793">
    <property type="entry name" value="Pyrv_Knase_brl"/>
</dbReference>
<dbReference type="EMBL" id="BMAR01000002">
    <property type="protein sequence ID" value="GFR42123.1"/>
    <property type="molecule type" value="Genomic_DNA"/>
</dbReference>
<evidence type="ECO:0000256" key="5">
    <source>
        <dbReference type="ARBA" id="ARBA00022679"/>
    </source>
</evidence>
<dbReference type="GO" id="GO:0000287">
    <property type="term" value="F:magnesium ion binding"/>
    <property type="evidence" value="ECO:0007669"/>
    <property type="project" value="InterPro"/>
</dbReference>
<evidence type="ECO:0000256" key="4">
    <source>
        <dbReference type="ARBA" id="ARBA00012142"/>
    </source>
</evidence>
<dbReference type="InterPro" id="IPR001697">
    <property type="entry name" value="Pyr_Knase"/>
</dbReference>
<dbReference type="InterPro" id="IPR015806">
    <property type="entry name" value="Pyrv_Knase_insert_dom_sf"/>
</dbReference>
<dbReference type="InterPro" id="IPR015795">
    <property type="entry name" value="Pyrv_Knase_C"/>
</dbReference>
<keyword evidence="11 14" id="KW-0324">Glycolysis</keyword>
<feature type="domain" description="Pyruvate kinase barrel" evidence="16">
    <location>
        <begin position="158"/>
        <end position="492"/>
    </location>
</feature>
<feature type="compositionally biased region" description="Polar residues" evidence="15">
    <location>
        <begin position="1840"/>
        <end position="1852"/>
    </location>
</feature>
<evidence type="ECO:0000256" key="6">
    <source>
        <dbReference type="ARBA" id="ARBA00022723"/>
    </source>
</evidence>
<dbReference type="InterPro" id="IPR011037">
    <property type="entry name" value="Pyrv_Knase-like_insert_dom_sf"/>
</dbReference>
<keyword evidence="8 14" id="KW-0418">Kinase</keyword>
<gene>
    <name evidence="18" type="ORF">Agub_g2966</name>
</gene>
<feature type="region of interest" description="Disordered" evidence="15">
    <location>
        <begin position="2467"/>
        <end position="2490"/>
    </location>
</feature>